<dbReference type="GO" id="GO:0005739">
    <property type="term" value="C:mitochondrion"/>
    <property type="evidence" value="ECO:0007669"/>
    <property type="project" value="TreeGrafter"/>
</dbReference>
<dbReference type="InterPro" id="IPR044996">
    <property type="entry name" value="COQ10-like"/>
</dbReference>
<accession>A0A7J8R2K3</accession>
<dbReference type="Proteomes" id="UP000593561">
    <property type="component" value="Unassembled WGS sequence"/>
</dbReference>
<gene>
    <name evidence="1" type="ORF">Godav_019894</name>
</gene>
<proteinExistence type="predicted"/>
<dbReference type="GO" id="GO:0045333">
    <property type="term" value="P:cellular respiration"/>
    <property type="evidence" value="ECO:0007669"/>
    <property type="project" value="InterPro"/>
</dbReference>
<organism evidence="1 2">
    <name type="scientific">Gossypium davidsonii</name>
    <name type="common">Davidson's cotton</name>
    <name type="synonym">Gossypium klotzschianum subsp. davidsonii</name>
    <dbReference type="NCBI Taxonomy" id="34287"/>
    <lineage>
        <taxon>Eukaryota</taxon>
        <taxon>Viridiplantae</taxon>
        <taxon>Streptophyta</taxon>
        <taxon>Embryophyta</taxon>
        <taxon>Tracheophyta</taxon>
        <taxon>Spermatophyta</taxon>
        <taxon>Magnoliopsida</taxon>
        <taxon>eudicotyledons</taxon>
        <taxon>Gunneridae</taxon>
        <taxon>Pentapetalae</taxon>
        <taxon>rosids</taxon>
        <taxon>malvids</taxon>
        <taxon>Malvales</taxon>
        <taxon>Malvaceae</taxon>
        <taxon>Malvoideae</taxon>
        <taxon>Gossypium</taxon>
    </lineage>
</organism>
<evidence type="ECO:0000313" key="1">
    <source>
        <dbReference type="EMBL" id="MBA0607616.1"/>
    </source>
</evidence>
<dbReference type="GO" id="GO:0048039">
    <property type="term" value="F:ubiquinone binding"/>
    <property type="evidence" value="ECO:0007669"/>
    <property type="project" value="InterPro"/>
</dbReference>
<reference evidence="1 2" key="1">
    <citation type="journal article" date="2019" name="Genome Biol. Evol.">
        <title>Insights into the evolution of the New World diploid cottons (Gossypium, subgenus Houzingenia) based on genome sequencing.</title>
        <authorList>
            <person name="Grover C.E."/>
            <person name="Arick M.A. 2nd"/>
            <person name="Thrash A."/>
            <person name="Conover J.L."/>
            <person name="Sanders W.S."/>
            <person name="Peterson D.G."/>
            <person name="Frelichowski J.E."/>
            <person name="Scheffler J.A."/>
            <person name="Scheffler B.E."/>
            <person name="Wendel J.F."/>
        </authorList>
    </citation>
    <scope>NUCLEOTIDE SEQUENCE [LARGE SCALE GENOMIC DNA]</scope>
    <source>
        <strain evidence="1">27</strain>
        <tissue evidence="1">Leaf</tissue>
    </source>
</reference>
<dbReference type="PANTHER" id="PTHR12901">
    <property type="entry name" value="SPERM PROTEIN HOMOLOG"/>
    <property type="match status" value="1"/>
</dbReference>
<dbReference type="InterPro" id="IPR023393">
    <property type="entry name" value="START-like_dom_sf"/>
</dbReference>
<name>A0A7J8R2K3_GOSDV</name>
<sequence length="44" mass="5026">STASESSLFDHLINIWEFIPGPVPGTCSLYFLVDFKFQSPLHRQ</sequence>
<dbReference type="AlphaFoldDB" id="A0A7J8R2K3"/>
<feature type="non-terminal residue" evidence="1">
    <location>
        <position position="1"/>
    </location>
</feature>
<feature type="non-terminal residue" evidence="1">
    <location>
        <position position="44"/>
    </location>
</feature>
<keyword evidence="2" id="KW-1185">Reference proteome</keyword>
<evidence type="ECO:0000313" key="2">
    <source>
        <dbReference type="Proteomes" id="UP000593561"/>
    </source>
</evidence>
<dbReference type="PANTHER" id="PTHR12901:SF10">
    <property type="entry name" value="COENZYME Q-BINDING PROTEIN COQ10, MITOCHONDRIAL"/>
    <property type="match status" value="1"/>
</dbReference>
<protein>
    <submittedName>
        <fullName evidence="1">Uncharacterized protein</fullName>
    </submittedName>
</protein>
<dbReference type="Gene3D" id="3.30.530.20">
    <property type="match status" value="1"/>
</dbReference>
<dbReference type="EMBL" id="JABFAC010000002">
    <property type="protein sequence ID" value="MBA0607616.1"/>
    <property type="molecule type" value="Genomic_DNA"/>
</dbReference>
<comment type="caution">
    <text evidence="1">The sequence shown here is derived from an EMBL/GenBank/DDBJ whole genome shotgun (WGS) entry which is preliminary data.</text>
</comment>